<protein>
    <submittedName>
        <fullName evidence="1">Uncharacterized protein</fullName>
    </submittedName>
</protein>
<proteinExistence type="predicted"/>
<reference evidence="1" key="1">
    <citation type="submission" date="2023-03" db="EMBL/GenBank/DDBJ databases">
        <title>Massive genome expansion in bonnet fungi (Mycena s.s.) driven by repeated elements and novel gene families across ecological guilds.</title>
        <authorList>
            <consortium name="Lawrence Berkeley National Laboratory"/>
            <person name="Harder C.B."/>
            <person name="Miyauchi S."/>
            <person name="Viragh M."/>
            <person name="Kuo A."/>
            <person name="Thoen E."/>
            <person name="Andreopoulos B."/>
            <person name="Lu D."/>
            <person name="Skrede I."/>
            <person name="Drula E."/>
            <person name="Henrissat B."/>
            <person name="Morin E."/>
            <person name="Kohler A."/>
            <person name="Barry K."/>
            <person name="LaButti K."/>
            <person name="Morin E."/>
            <person name="Salamov A."/>
            <person name="Lipzen A."/>
            <person name="Mereny Z."/>
            <person name="Hegedus B."/>
            <person name="Baldrian P."/>
            <person name="Stursova M."/>
            <person name="Weitz H."/>
            <person name="Taylor A."/>
            <person name="Grigoriev I.V."/>
            <person name="Nagy L.G."/>
            <person name="Martin F."/>
            <person name="Kauserud H."/>
        </authorList>
    </citation>
    <scope>NUCLEOTIDE SEQUENCE</scope>
    <source>
        <strain evidence="1">CBHHK002</strain>
    </source>
</reference>
<gene>
    <name evidence="1" type="ORF">DFH08DRAFT_1075412</name>
</gene>
<dbReference type="Proteomes" id="UP001218218">
    <property type="component" value="Unassembled WGS sequence"/>
</dbReference>
<evidence type="ECO:0000313" key="1">
    <source>
        <dbReference type="EMBL" id="KAJ7358222.1"/>
    </source>
</evidence>
<evidence type="ECO:0000313" key="2">
    <source>
        <dbReference type="Proteomes" id="UP001218218"/>
    </source>
</evidence>
<accession>A0AAD7AGP3</accession>
<sequence length="97" mass="9589">MSHKTIKGCTISSDGVAVLNSGTSDLNISPAAGVARDTSILPNGQSVKFPTGTFTLKEPSSGDIVATVAFSNGTAKITSGATESAAGPLSFSVTLTA</sequence>
<comment type="caution">
    <text evidence="1">The sequence shown here is derived from an EMBL/GenBank/DDBJ whole genome shotgun (WGS) entry which is preliminary data.</text>
</comment>
<keyword evidence="2" id="KW-1185">Reference proteome</keyword>
<dbReference type="EMBL" id="JARIHO010000007">
    <property type="protein sequence ID" value="KAJ7358222.1"/>
    <property type="molecule type" value="Genomic_DNA"/>
</dbReference>
<name>A0AAD7AGP3_9AGAR</name>
<dbReference type="AlphaFoldDB" id="A0AAD7AGP3"/>
<organism evidence="1 2">
    <name type="scientific">Mycena albidolilacea</name>
    <dbReference type="NCBI Taxonomy" id="1033008"/>
    <lineage>
        <taxon>Eukaryota</taxon>
        <taxon>Fungi</taxon>
        <taxon>Dikarya</taxon>
        <taxon>Basidiomycota</taxon>
        <taxon>Agaricomycotina</taxon>
        <taxon>Agaricomycetes</taxon>
        <taxon>Agaricomycetidae</taxon>
        <taxon>Agaricales</taxon>
        <taxon>Marasmiineae</taxon>
        <taxon>Mycenaceae</taxon>
        <taxon>Mycena</taxon>
    </lineage>
</organism>